<evidence type="ECO:0000313" key="2">
    <source>
        <dbReference type="Proteomes" id="UP000016662"/>
    </source>
</evidence>
<comment type="caution">
    <text evidence="1">The sequence shown here is derived from an EMBL/GenBank/DDBJ whole genome shotgun (WGS) entry which is preliminary data.</text>
</comment>
<gene>
    <name evidence="1" type="ORF">RUMCAL_01539</name>
</gene>
<dbReference type="STRING" id="411473.RUMCAL_01539"/>
<dbReference type="PROSITE" id="PS51257">
    <property type="entry name" value="PROKAR_LIPOPROTEIN"/>
    <property type="match status" value="1"/>
</dbReference>
<dbReference type="Proteomes" id="UP000016662">
    <property type="component" value="Unassembled WGS sequence"/>
</dbReference>
<dbReference type="HOGENOM" id="CLU_1081361_0_0_9"/>
<sequence length="257" mass="29255">MKRNFLFHVLLLSGLIAISITGFTGCFYENTKDASHVSETELEQLADDADAVVEAYFKEKYDVQAAVTDRSIAGGVFLGPDPSAEPYYNCTVSITDDEDYTVCNAEVYGKRADKEIELYVKNESYYGKFMKDKTIQWIEPYILQAGFQDHIIEYSCTELCFPSEYSADLTADTFVSFTSKDRSLAACFQLMISESEYMQHEDLSREFDGLKDHLEQIDGEITLRMYVYDDEDYKQIKNGSDAHFHSILSSEIFSCTG</sequence>
<organism evidence="1 2">
    <name type="scientific">Ruminococcus callidus ATCC 27760</name>
    <dbReference type="NCBI Taxonomy" id="411473"/>
    <lineage>
        <taxon>Bacteria</taxon>
        <taxon>Bacillati</taxon>
        <taxon>Bacillota</taxon>
        <taxon>Clostridia</taxon>
        <taxon>Eubacteriales</taxon>
        <taxon>Oscillospiraceae</taxon>
        <taxon>Ruminococcus</taxon>
    </lineage>
</organism>
<reference evidence="1 2" key="1">
    <citation type="submission" date="2013-07" db="EMBL/GenBank/DDBJ databases">
        <authorList>
            <person name="Weinstock G."/>
            <person name="Sodergren E."/>
            <person name="Wylie T."/>
            <person name="Fulton L."/>
            <person name="Fulton R."/>
            <person name="Fronick C."/>
            <person name="O'Laughlin M."/>
            <person name="Godfrey J."/>
            <person name="Miner T."/>
            <person name="Herter B."/>
            <person name="Appelbaum E."/>
            <person name="Cordes M."/>
            <person name="Lek S."/>
            <person name="Wollam A."/>
            <person name="Pepin K.H."/>
            <person name="Palsikar V.B."/>
            <person name="Mitreva M."/>
            <person name="Wilson R.K."/>
        </authorList>
    </citation>
    <scope>NUCLEOTIDE SEQUENCE [LARGE SCALE GENOMIC DNA]</scope>
    <source>
        <strain evidence="1 2">ATCC 27760</strain>
    </source>
</reference>
<dbReference type="EMBL" id="AWVF01000187">
    <property type="protein sequence ID" value="ERJ96103.1"/>
    <property type="molecule type" value="Genomic_DNA"/>
</dbReference>
<name>U2M9Y3_9FIRM</name>
<accession>U2M9Y3</accession>
<dbReference type="eggNOG" id="ENOG5030GYE">
    <property type="taxonomic scope" value="Bacteria"/>
</dbReference>
<evidence type="ECO:0000313" key="1">
    <source>
        <dbReference type="EMBL" id="ERJ96103.1"/>
    </source>
</evidence>
<proteinExistence type="predicted"/>
<dbReference type="RefSeq" id="WP_021683010.1">
    <property type="nucleotide sequence ID" value="NZ_KI260452.1"/>
</dbReference>
<dbReference type="PATRIC" id="fig|411473.3.peg.1252"/>
<dbReference type="AlphaFoldDB" id="U2M9Y3"/>
<keyword evidence="2" id="KW-1185">Reference proteome</keyword>
<protein>
    <submittedName>
        <fullName evidence="1">Uncharacterized protein</fullName>
    </submittedName>
</protein>